<evidence type="ECO:0000256" key="4">
    <source>
        <dbReference type="SAM" id="MobiDB-lite"/>
    </source>
</evidence>
<comment type="caution">
    <text evidence="6">The sequence shown here is derived from an EMBL/GenBank/DDBJ whole genome shotgun (WGS) entry which is preliminary data.</text>
</comment>
<reference evidence="7" key="1">
    <citation type="journal article" date="2019" name="Int. J. Syst. Evol. Microbiol.">
        <title>The Global Catalogue of Microorganisms (GCM) 10K type strain sequencing project: providing services to taxonomists for standard genome sequencing and annotation.</title>
        <authorList>
            <consortium name="The Broad Institute Genomics Platform"/>
            <consortium name="The Broad Institute Genome Sequencing Center for Infectious Disease"/>
            <person name="Wu L."/>
            <person name="Ma J."/>
        </authorList>
    </citation>
    <scope>NUCLEOTIDE SEQUENCE [LARGE SCALE GENOMIC DNA]</scope>
    <source>
        <strain evidence="7">JCM 16925</strain>
    </source>
</reference>
<evidence type="ECO:0000259" key="5">
    <source>
        <dbReference type="PROSITE" id="PS01124"/>
    </source>
</evidence>
<dbReference type="InterPro" id="IPR050204">
    <property type="entry name" value="AraC_XylS_family_regulators"/>
</dbReference>
<evidence type="ECO:0000256" key="1">
    <source>
        <dbReference type="ARBA" id="ARBA00023015"/>
    </source>
</evidence>
<dbReference type="InterPro" id="IPR009057">
    <property type="entry name" value="Homeodomain-like_sf"/>
</dbReference>
<feature type="domain" description="HTH araC/xylS-type" evidence="5">
    <location>
        <begin position="194"/>
        <end position="295"/>
    </location>
</feature>
<keyword evidence="2" id="KW-0238">DNA-binding</keyword>
<name>A0ABP7VJH3_9ACTN</name>
<dbReference type="PROSITE" id="PS00041">
    <property type="entry name" value="HTH_ARAC_FAMILY_1"/>
    <property type="match status" value="1"/>
</dbReference>
<dbReference type="SMART" id="SM00342">
    <property type="entry name" value="HTH_ARAC"/>
    <property type="match status" value="1"/>
</dbReference>
<dbReference type="SUPFAM" id="SSF46689">
    <property type="entry name" value="Homeodomain-like"/>
    <property type="match status" value="1"/>
</dbReference>
<dbReference type="InterPro" id="IPR035418">
    <property type="entry name" value="AraC-bd_2"/>
</dbReference>
<organism evidence="6 7">
    <name type="scientific">Streptomyces shaanxiensis</name>
    <dbReference type="NCBI Taxonomy" id="653357"/>
    <lineage>
        <taxon>Bacteria</taxon>
        <taxon>Bacillati</taxon>
        <taxon>Actinomycetota</taxon>
        <taxon>Actinomycetes</taxon>
        <taxon>Kitasatosporales</taxon>
        <taxon>Streptomycetaceae</taxon>
        <taxon>Streptomyces</taxon>
    </lineage>
</organism>
<dbReference type="InterPro" id="IPR018060">
    <property type="entry name" value="HTH_AraC"/>
</dbReference>
<dbReference type="Proteomes" id="UP001499984">
    <property type="component" value="Unassembled WGS sequence"/>
</dbReference>
<dbReference type="Gene3D" id="1.10.10.60">
    <property type="entry name" value="Homeodomain-like"/>
    <property type="match status" value="1"/>
</dbReference>
<dbReference type="PANTHER" id="PTHR46796:SF6">
    <property type="entry name" value="ARAC SUBFAMILY"/>
    <property type="match status" value="1"/>
</dbReference>
<protein>
    <recommendedName>
        <fullName evidence="5">HTH araC/xylS-type domain-containing protein</fullName>
    </recommendedName>
</protein>
<dbReference type="RefSeq" id="WP_345015793.1">
    <property type="nucleotide sequence ID" value="NZ_BAAAZY010000012.1"/>
</dbReference>
<dbReference type="Pfam" id="PF14525">
    <property type="entry name" value="AraC_binding_2"/>
    <property type="match status" value="1"/>
</dbReference>
<evidence type="ECO:0000256" key="3">
    <source>
        <dbReference type="ARBA" id="ARBA00023163"/>
    </source>
</evidence>
<feature type="region of interest" description="Disordered" evidence="4">
    <location>
        <begin position="167"/>
        <end position="192"/>
    </location>
</feature>
<keyword evidence="3" id="KW-0804">Transcription</keyword>
<evidence type="ECO:0000313" key="7">
    <source>
        <dbReference type="Proteomes" id="UP001499984"/>
    </source>
</evidence>
<evidence type="ECO:0000313" key="6">
    <source>
        <dbReference type="EMBL" id="GAA4068636.1"/>
    </source>
</evidence>
<accession>A0ABP7VJH3</accession>
<dbReference type="PANTHER" id="PTHR46796">
    <property type="entry name" value="HTH-TYPE TRANSCRIPTIONAL ACTIVATOR RHAS-RELATED"/>
    <property type="match status" value="1"/>
</dbReference>
<dbReference type="InterPro" id="IPR018062">
    <property type="entry name" value="HTH_AraC-typ_CS"/>
</dbReference>
<keyword evidence="7" id="KW-1185">Reference proteome</keyword>
<evidence type="ECO:0000256" key="2">
    <source>
        <dbReference type="ARBA" id="ARBA00023125"/>
    </source>
</evidence>
<proteinExistence type="predicted"/>
<sequence>MGGLNRAYGRHGISIRQHVRLVEFGAASVWSVTCPPLFSRALAPVRRAADRQFHLVLLLEGEAAIVHGGRETPLGAGDFYFDDHLRPLQLRAGPIRAVGIGIPEALLPLSPEEADRMPGRRIAGGAGAGALLARLLTQLTEDTGTFQPSDGPRLGTVLGTMVATLLSSHSPDTDPCAPPKQPDRPDPPGRTLTPRIRAFIQRRLSDLELTPRAVAAAHGISLSYLHRLFAEESETVAAYIRRRRLERARFDLADPAEAATPVHAIAARWGFARADDFARAFRAAYGIAPTDFRRHAGVRSGRIAT</sequence>
<dbReference type="EMBL" id="BAAAZY010000012">
    <property type="protein sequence ID" value="GAA4068636.1"/>
    <property type="molecule type" value="Genomic_DNA"/>
</dbReference>
<dbReference type="Pfam" id="PF12833">
    <property type="entry name" value="HTH_18"/>
    <property type="match status" value="1"/>
</dbReference>
<gene>
    <name evidence="6" type="ORF">GCM10022233_50690</name>
</gene>
<dbReference type="PROSITE" id="PS01124">
    <property type="entry name" value="HTH_ARAC_FAMILY_2"/>
    <property type="match status" value="1"/>
</dbReference>
<keyword evidence="1" id="KW-0805">Transcription regulation</keyword>